<evidence type="ECO:0000256" key="1">
    <source>
        <dbReference type="PROSITE-ProRule" id="PRU00285"/>
    </source>
</evidence>
<protein>
    <submittedName>
        <fullName evidence="4">Hsp20/alpha crystallin family protein</fullName>
    </submittedName>
</protein>
<comment type="similarity">
    <text evidence="1 2">Belongs to the small heat shock protein (HSP20) family.</text>
</comment>
<proteinExistence type="inferred from homology"/>
<organism evidence="4 5">
    <name type="scientific">Thermoactinomyces daqus</name>
    <dbReference type="NCBI Taxonomy" id="1329516"/>
    <lineage>
        <taxon>Bacteria</taxon>
        <taxon>Bacillati</taxon>
        <taxon>Bacillota</taxon>
        <taxon>Bacilli</taxon>
        <taxon>Bacillales</taxon>
        <taxon>Thermoactinomycetaceae</taxon>
        <taxon>Thermoactinomyces</taxon>
    </lineage>
</organism>
<reference evidence="4 5" key="1">
    <citation type="submission" date="2020-07" db="EMBL/GenBank/DDBJ databases">
        <authorList>
            <person name="Feng H."/>
        </authorList>
    </citation>
    <scope>NUCLEOTIDE SEQUENCE [LARGE SCALE GENOMIC DNA]</scope>
    <source>
        <strain evidence="5">s-11</strain>
    </source>
</reference>
<dbReference type="InterPro" id="IPR031107">
    <property type="entry name" value="Small_HSP"/>
</dbReference>
<dbReference type="RefSeq" id="WP_052153967.1">
    <property type="nucleotide sequence ID" value="NZ_JACEIP010000026.1"/>
</dbReference>
<evidence type="ECO:0000256" key="2">
    <source>
        <dbReference type="RuleBase" id="RU003616"/>
    </source>
</evidence>
<sequence>MGKLERYGDRGGFPDPFAYPLAQIHSEINRAFERFFENPAWTHPMAMMPAINMKDDGNQYQIEAEMPGIEEKDVEIEVHGRQLTIKGERTQEERKQGERMYISERRYGSFHRTVTLPEDANLDHITADYENGVLLITVPKVPGKEPRKIRINRNRRS</sequence>
<dbReference type="OrthoDB" id="1806521at2"/>
<evidence type="ECO:0000259" key="3">
    <source>
        <dbReference type="PROSITE" id="PS01031"/>
    </source>
</evidence>
<dbReference type="PANTHER" id="PTHR11527">
    <property type="entry name" value="HEAT-SHOCK PROTEIN 20 FAMILY MEMBER"/>
    <property type="match status" value="1"/>
</dbReference>
<feature type="domain" description="SHSP" evidence="3">
    <location>
        <begin position="42"/>
        <end position="154"/>
    </location>
</feature>
<keyword evidence="5" id="KW-1185">Reference proteome</keyword>
<dbReference type="EMBL" id="JACEIP010000026">
    <property type="protein sequence ID" value="MBA4544013.1"/>
    <property type="molecule type" value="Genomic_DNA"/>
</dbReference>
<dbReference type="InterPro" id="IPR002068">
    <property type="entry name" value="A-crystallin/Hsp20_dom"/>
</dbReference>
<gene>
    <name evidence="4" type="ORF">H1164_14085</name>
</gene>
<dbReference type="CDD" id="cd06464">
    <property type="entry name" value="ACD_sHsps-like"/>
    <property type="match status" value="1"/>
</dbReference>
<dbReference type="Pfam" id="PF00011">
    <property type="entry name" value="HSP20"/>
    <property type="match status" value="1"/>
</dbReference>
<dbReference type="PROSITE" id="PS01031">
    <property type="entry name" value="SHSP"/>
    <property type="match status" value="1"/>
</dbReference>
<dbReference type="InterPro" id="IPR008978">
    <property type="entry name" value="HSP20-like_chaperone"/>
</dbReference>
<evidence type="ECO:0000313" key="5">
    <source>
        <dbReference type="Proteomes" id="UP000530514"/>
    </source>
</evidence>
<dbReference type="SUPFAM" id="SSF49764">
    <property type="entry name" value="HSP20-like chaperones"/>
    <property type="match status" value="1"/>
</dbReference>
<dbReference type="AlphaFoldDB" id="A0A7W1XCF5"/>
<name>A0A7W1XCF5_9BACL</name>
<dbReference type="Gene3D" id="2.60.40.790">
    <property type="match status" value="1"/>
</dbReference>
<dbReference type="Proteomes" id="UP000530514">
    <property type="component" value="Unassembled WGS sequence"/>
</dbReference>
<accession>A0A7W1XCF5</accession>
<evidence type="ECO:0000313" key="4">
    <source>
        <dbReference type="EMBL" id="MBA4544013.1"/>
    </source>
</evidence>
<comment type="caution">
    <text evidence="4">The sequence shown here is derived from an EMBL/GenBank/DDBJ whole genome shotgun (WGS) entry which is preliminary data.</text>
</comment>